<accession>A0A2U3ANE6</accession>
<dbReference type="InterPro" id="IPR004089">
    <property type="entry name" value="MCPsignal_dom"/>
</dbReference>
<dbReference type="PROSITE" id="PS50885">
    <property type="entry name" value="HAMP"/>
    <property type="match status" value="1"/>
</dbReference>
<dbReference type="CDD" id="cd11386">
    <property type="entry name" value="MCP_signal"/>
    <property type="match status" value="1"/>
</dbReference>
<dbReference type="PANTHER" id="PTHR32089">
    <property type="entry name" value="METHYL-ACCEPTING CHEMOTAXIS PROTEIN MCPB"/>
    <property type="match status" value="1"/>
</dbReference>
<protein>
    <recommendedName>
        <fullName evidence="12">Methyl-accepting chemotaxis protein</fullName>
    </recommendedName>
</protein>
<gene>
    <name evidence="10" type="ORF">DEX24_05680</name>
</gene>
<keyword evidence="3 7" id="KW-0472">Membrane</keyword>
<keyword evidence="4 6" id="KW-0807">Transducer</keyword>
<evidence type="ECO:0008006" key="12">
    <source>
        <dbReference type="Google" id="ProtNLM"/>
    </source>
</evidence>
<dbReference type="Gene3D" id="1.10.287.950">
    <property type="entry name" value="Methyl-accepting chemotaxis protein"/>
    <property type="match status" value="1"/>
</dbReference>
<dbReference type="Pfam" id="PF00015">
    <property type="entry name" value="MCPsignal"/>
    <property type="match status" value="1"/>
</dbReference>
<evidence type="ECO:0000256" key="6">
    <source>
        <dbReference type="PROSITE-ProRule" id="PRU00284"/>
    </source>
</evidence>
<evidence type="ECO:0000256" key="1">
    <source>
        <dbReference type="ARBA" id="ARBA00004236"/>
    </source>
</evidence>
<dbReference type="GO" id="GO:0007165">
    <property type="term" value="P:signal transduction"/>
    <property type="evidence" value="ECO:0007669"/>
    <property type="project" value="UniProtKB-KW"/>
</dbReference>
<comment type="caution">
    <text evidence="10">The sequence shown here is derived from an EMBL/GenBank/DDBJ whole genome shotgun (WGS) entry which is preliminary data.</text>
</comment>
<dbReference type="GO" id="GO:0005886">
    <property type="term" value="C:plasma membrane"/>
    <property type="evidence" value="ECO:0007669"/>
    <property type="project" value="UniProtKB-SubCell"/>
</dbReference>
<evidence type="ECO:0000256" key="5">
    <source>
        <dbReference type="ARBA" id="ARBA00029447"/>
    </source>
</evidence>
<evidence type="ECO:0000256" key="7">
    <source>
        <dbReference type="SAM" id="Phobius"/>
    </source>
</evidence>
<dbReference type="SMART" id="SM00283">
    <property type="entry name" value="MA"/>
    <property type="match status" value="1"/>
</dbReference>
<feature type="transmembrane region" description="Helical" evidence="7">
    <location>
        <begin position="6"/>
        <end position="27"/>
    </location>
</feature>
<dbReference type="AlphaFoldDB" id="A0A2U3ANE6"/>
<dbReference type="PANTHER" id="PTHR32089:SF112">
    <property type="entry name" value="LYSOZYME-LIKE PROTEIN-RELATED"/>
    <property type="match status" value="1"/>
</dbReference>
<dbReference type="SMART" id="SM00304">
    <property type="entry name" value="HAMP"/>
    <property type="match status" value="1"/>
</dbReference>
<dbReference type="Pfam" id="PF00672">
    <property type="entry name" value="HAMP"/>
    <property type="match status" value="1"/>
</dbReference>
<keyword evidence="2" id="KW-1003">Cell membrane</keyword>
<reference evidence="10 11" key="1">
    <citation type="submission" date="2018-05" db="EMBL/GenBank/DDBJ databases">
        <title>Kurthia sibirica genome sequence.</title>
        <authorList>
            <person name="Maclea K.S."/>
            <person name="Goen A.E."/>
        </authorList>
    </citation>
    <scope>NUCLEOTIDE SEQUENCE [LARGE SCALE GENOMIC DNA]</scope>
    <source>
        <strain evidence="10 11">ATCC 49154</strain>
    </source>
</reference>
<dbReference type="PROSITE" id="PS50111">
    <property type="entry name" value="CHEMOTAXIS_TRANSDUC_2"/>
    <property type="match status" value="1"/>
</dbReference>
<dbReference type="OrthoDB" id="107771at2"/>
<evidence type="ECO:0000313" key="11">
    <source>
        <dbReference type="Proteomes" id="UP000245938"/>
    </source>
</evidence>
<evidence type="ECO:0000259" key="9">
    <source>
        <dbReference type="PROSITE" id="PS50885"/>
    </source>
</evidence>
<proteinExistence type="inferred from homology"/>
<feature type="domain" description="Methyl-accepting transducer" evidence="8">
    <location>
        <begin position="275"/>
        <end position="511"/>
    </location>
</feature>
<evidence type="ECO:0000256" key="4">
    <source>
        <dbReference type="ARBA" id="ARBA00023224"/>
    </source>
</evidence>
<dbReference type="SUPFAM" id="SSF58104">
    <property type="entry name" value="Methyl-accepting chemotaxis protein (MCP) signaling domain"/>
    <property type="match status" value="1"/>
</dbReference>
<feature type="transmembrane region" description="Helical" evidence="7">
    <location>
        <begin position="181"/>
        <end position="206"/>
    </location>
</feature>
<name>A0A2U3ANE6_9BACL</name>
<evidence type="ECO:0000313" key="10">
    <source>
        <dbReference type="EMBL" id="PWI26019.1"/>
    </source>
</evidence>
<comment type="subcellular location">
    <subcellularLocation>
        <location evidence="1">Cell membrane</location>
    </subcellularLocation>
</comment>
<sequence>MSIGKQFTIGYIVLLALTVFVMLISYFRMETIQDRLNVNVQESIDGLGLASDVKYNIAMQGLVLREYLFIQDSENMAIVKESENIANDSIEKLMKFKSDEKQKEYIQELSTINAEFNKQTALLVEAVGKKLSKGQMDVLLGEATQLNNDTVAASEKIIDNELDIFNATKKESLRFATSSKYISLVVGIWSIVIIIYYILFVIVSIVKPINKMTKSIEYLAKGDFSQQDLIIRSNNELGMLNKGLNRMKVDIKKLVEGIATNATQLNRAIRDLSSNTSVVSKFANEISQQIEVVSSSTHESSENASDSSIAMTETAIGVERIANTSSELFDFAQNTNTLATDGAKILSIAKQQMAIISQSTHNSSQLISKLSQQTAQIQNMSKIITDITEQTNLLALNAAIEAARAGDQGKGFAVVAEEVRKLAEESKASASQIDQLTWTIQSDTADVAKSIKDGLEKTTEGVSIIEKAEISFKKIGQSVANMTEQLQDVTATSEQLSASTQEVSASISEIASHSLTSVTETDKIVTELEQQQTSLSTIDKTSNDLAEKAQYLTELTQQFKV</sequence>
<keyword evidence="7" id="KW-1133">Transmembrane helix</keyword>
<evidence type="ECO:0000256" key="3">
    <source>
        <dbReference type="ARBA" id="ARBA00023136"/>
    </source>
</evidence>
<organism evidence="10 11">
    <name type="scientific">Kurthia sibirica</name>
    <dbReference type="NCBI Taxonomy" id="202750"/>
    <lineage>
        <taxon>Bacteria</taxon>
        <taxon>Bacillati</taxon>
        <taxon>Bacillota</taxon>
        <taxon>Bacilli</taxon>
        <taxon>Bacillales</taxon>
        <taxon>Caryophanaceae</taxon>
        <taxon>Kurthia</taxon>
    </lineage>
</organism>
<evidence type="ECO:0000256" key="2">
    <source>
        <dbReference type="ARBA" id="ARBA00022475"/>
    </source>
</evidence>
<dbReference type="InterPro" id="IPR003660">
    <property type="entry name" value="HAMP_dom"/>
</dbReference>
<keyword evidence="7" id="KW-0812">Transmembrane</keyword>
<evidence type="ECO:0000259" key="8">
    <source>
        <dbReference type="PROSITE" id="PS50111"/>
    </source>
</evidence>
<comment type="similarity">
    <text evidence="5">Belongs to the methyl-accepting chemotaxis (MCP) protein family.</text>
</comment>
<dbReference type="CDD" id="cd06225">
    <property type="entry name" value="HAMP"/>
    <property type="match status" value="1"/>
</dbReference>
<dbReference type="Gene3D" id="6.10.340.10">
    <property type="match status" value="1"/>
</dbReference>
<dbReference type="EMBL" id="QFVR01000005">
    <property type="protein sequence ID" value="PWI26019.1"/>
    <property type="molecule type" value="Genomic_DNA"/>
</dbReference>
<dbReference type="RefSeq" id="WP_109305440.1">
    <property type="nucleotide sequence ID" value="NZ_BJUF01000032.1"/>
</dbReference>
<feature type="domain" description="HAMP" evidence="9">
    <location>
        <begin position="203"/>
        <end position="256"/>
    </location>
</feature>
<keyword evidence="11" id="KW-1185">Reference proteome</keyword>
<dbReference type="Proteomes" id="UP000245938">
    <property type="component" value="Unassembled WGS sequence"/>
</dbReference>